<dbReference type="Gene3D" id="1.20.144.10">
    <property type="entry name" value="Phosphatidic acid phosphatase type 2/haloperoxidase"/>
    <property type="match status" value="1"/>
</dbReference>
<keyword evidence="7 10" id="KW-0472">Membrane</keyword>
<gene>
    <name evidence="12" type="ORF">C8E00_101658</name>
</gene>
<evidence type="ECO:0000256" key="1">
    <source>
        <dbReference type="ARBA" id="ARBA00004651"/>
    </source>
</evidence>
<keyword evidence="13" id="KW-1185">Reference proteome</keyword>
<dbReference type="AlphaFoldDB" id="A0A4R7NWP6"/>
<feature type="domain" description="Phosphatidic acid phosphatase type 2/haloperoxidase" evidence="11">
    <location>
        <begin position="67"/>
        <end position="175"/>
    </location>
</feature>
<dbReference type="SUPFAM" id="SSF48317">
    <property type="entry name" value="Acid phosphatase/Vanadium-dependent haloperoxidase"/>
    <property type="match status" value="1"/>
</dbReference>
<dbReference type="PANTHER" id="PTHR14969">
    <property type="entry name" value="SPHINGOSINE-1-PHOSPHATE PHOSPHOHYDROLASE"/>
    <property type="match status" value="1"/>
</dbReference>
<evidence type="ECO:0000256" key="8">
    <source>
        <dbReference type="ARBA" id="ARBA00032707"/>
    </source>
</evidence>
<feature type="transmembrane region" description="Helical" evidence="10">
    <location>
        <begin position="62"/>
        <end position="84"/>
    </location>
</feature>
<evidence type="ECO:0000256" key="2">
    <source>
        <dbReference type="ARBA" id="ARBA00012374"/>
    </source>
</evidence>
<dbReference type="SMART" id="SM00014">
    <property type="entry name" value="acidPPc"/>
    <property type="match status" value="1"/>
</dbReference>
<dbReference type="GO" id="GO:0050380">
    <property type="term" value="F:undecaprenyl-diphosphatase activity"/>
    <property type="evidence" value="ECO:0007669"/>
    <property type="project" value="UniProtKB-EC"/>
</dbReference>
<keyword evidence="5" id="KW-0378">Hydrolase</keyword>
<dbReference type="RefSeq" id="WP_166638229.1">
    <property type="nucleotide sequence ID" value="NZ_SOBR01000001.1"/>
</dbReference>
<keyword evidence="3" id="KW-1003">Cell membrane</keyword>
<proteinExistence type="predicted"/>
<dbReference type="CDD" id="cd01610">
    <property type="entry name" value="PAP2_like"/>
    <property type="match status" value="1"/>
</dbReference>
<dbReference type="PANTHER" id="PTHR14969:SF62">
    <property type="entry name" value="DECAPRENYLPHOSPHORYL-5-PHOSPHORIBOSE PHOSPHATASE RV3807C-RELATED"/>
    <property type="match status" value="1"/>
</dbReference>
<comment type="caution">
    <text evidence="12">The sequence shown here is derived from an EMBL/GenBank/DDBJ whole genome shotgun (WGS) entry which is preliminary data.</text>
</comment>
<dbReference type="InterPro" id="IPR036938">
    <property type="entry name" value="PAP2/HPO_sf"/>
</dbReference>
<evidence type="ECO:0000256" key="9">
    <source>
        <dbReference type="ARBA" id="ARBA00047594"/>
    </source>
</evidence>
<keyword evidence="6 10" id="KW-1133">Transmembrane helix</keyword>
<evidence type="ECO:0000256" key="3">
    <source>
        <dbReference type="ARBA" id="ARBA00022475"/>
    </source>
</evidence>
<comment type="subcellular location">
    <subcellularLocation>
        <location evidence="1">Cell membrane</location>
        <topology evidence="1">Multi-pass membrane protein</topology>
    </subcellularLocation>
</comment>
<feature type="transmembrane region" description="Helical" evidence="10">
    <location>
        <begin position="160"/>
        <end position="179"/>
    </location>
</feature>
<evidence type="ECO:0000256" key="4">
    <source>
        <dbReference type="ARBA" id="ARBA00022692"/>
    </source>
</evidence>
<reference evidence="12 13" key="1">
    <citation type="submission" date="2019-03" db="EMBL/GenBank/DDBJ databases">
        <title>Genomic Encyclopedia of Type Strains, Phase IV (KMG-IV): sequencing the most valuable type-strain genomes for metagenomic binning, comparative biology and taxonomic classification.</title>
        <authorList>
            <person name="Goeker M."/>
        </authorList>
    </citation>
    <scope>NUCLEOTIDE SEQUENCE [LARGE SCALE GENOMIC DNA]</scope>
    <source>
        <strain evidence="12 13">DSM 6770</strain>
    </source>
</reference>
<dbReference type="InterPro" id="IPR000326">
    <property type="entry name" value="PAP2/HPO"/>
</dbReference>
<evidence type="ECO:0000256" key="10">
    <source>
        <dbReference type="SAM" id="Phobius"/>
    </source>
</evidence>
<accession>A0A4R7NWP6</accession>
<feature type="transmembrane region" description="Helical" evidence="10">
    <location>
        <begin position="133"/>
        <end position="154"/>
    </location>
</feature>
<dbReference type="GO" id="GO:0005886">
    <property type="term" value="C:plasma membrane"/>
    <property type="evidence" value="ECO:0007669"/>
    <property type="project" value="UniProtKB-SubCell"/>
</dbReference>
<dbReference type="EC" id="3.6.1.27" evidence="2"/>
<comment type="catalytic activity">
    <reaction evidence="9">
        <text>di-trans,octa-cis-undecaprenyl diphosphate + H2O = di-trans,octa-cis-undecaprenyl phosphate + phosphate + H(+)</text>
        <dbReference type="Rhea" id="RHEA:28094"/>
        <dbReference type="ChEBI" id="CHEBI:15377"/>
        <dbReference type="ChEBI" id="CHEBI:15378"/>
        <dbReference type="ChEBI" id="CHEBI:43474"/>
        <dbReference type="ChEBI" id="CHEBI:58405"/>
        <dbReference type="ChEBI" id="CHEBI:60392"/>
        <dbReference type="EC" id="3.6.1.27"/>
    </reaction>
</comment>
<dbReference type="EMBL" id="SOBR01000001">
    <property type="protein sequence ID" value="TDU25262.1"/>
    <property type="molecule type" value="Genomic_DNA"/>
</dbReference>
<organism evidence="12 13">
    <name type="scientific">Chromohalobacter marismortui</name>
    <dbReference type="NCBI Taxonomy" id="42055"/>
    <lineage>
        <taxon>Bacteria</taxon>
        <taxon>Pseudomonadati</taxon>
        <taxon>Pseudomonadota</taxon>
        <taxon>Gammaproteobacteria</taxon>
        <taxon>Oceanospirillales</taxon>
        <taxon>Halomonadaceae</taxon>
        <taxon>Chromohalobacter</taxon>
    </lineage>
</organism>
<dbReference type="Proteomes" id="UP000295380">
    <property type="component" value="Unassembled WGS sequence"/>
</dbReference>
<keyword evidence="4 10" id="KW-0812">Transmembrane</keyword>
<protein>
    <recommendedName>
        <fullName evidence="2">undecaprenyl-diphosphate phosphatase</fullName>
        <ecNumber evidence="2">3.6.1.27</ecNumber>
    </recommendedName>
    <alternativeName>
        <fullName evidence="8">Undecaprenyl pyrophosphate phosphatase</fullName>
    </alternativeName>
</protein>
<evidence type="ECO:0000313" key="13">
    <source>
        <dbReference type="Proteomes" id="UP000295380"/>
    </source>
</evidence>
<sequence>MRSRPLTMFDRLDTLEWQLCQRIALLSHRRLVYGVFRFCSRAGDWPAWVALALLQPVLHGQAGWRLTLIWGLCAATGAAFYRFLKTRLCRERPYITFSSIPCTMPPLDRYSFPSGHTLHAVMFCTLSAASSPWLLVMVLPLSVLIAASRVILGLHYVSDVAAGAILGFGIAQAGLWIALRSQWLPLPA</sequence>
<name>A0A4R7NWP6_9GAMM</name>
<evidence type="ECO:0000256" key="7">
    <source>
        <dbReference type="ARBA" id="ARBA00023136"/>
    </source>
</evidence>
<evidence type="ECO:0000259" key="11">
    <source>
        <dbReference type="SMART" id="SM00014"/>
    </source>
</evidence>
<dbReference type="Pfam" id="PF01569">
    <property type="entry name" value="PAP2"/>
    <property type="match status" value="1"/>
</dbReference>
<evidence type="ECO:0000256" key="5">
    <source>
        <dbReference type="ARBA" id="ARBA00022801"/>
    </source>
</evidence>
<evidence type="ECO:0000313" key="12">
    <source>
        <dbReference type="EMBL" id="TDU25262.1"/>
    </source>
</evidence>
<evidence type="ECO:0000256" key="6">
    <source>
        <dbReference type="ARBA" id="ARBA00022989"/>
    </source>
</evidence>